<accession>A0A6A5BJN8</accession>
<gene>
    <name evidence="2" type="ORF">FDP41_006928</name>
</gene>
<dbReference type="OrthoDB" id="10411860at2759"/>
<dbReference type="Proteomes" id="UP000444721">
    <property type="component" value="Unassembled WGS sequence"/>
</dbReference>
<feature type="compositionally biased region" description="Basic and acidic residues" evidence="1">
    <location>
        <begin position="908"/>
        <end position="926"/>
    </location>
</feature>
<dbReference type="PANTHER" id="PTHR16148">
    <property type="entry name" value="NF-KAPPA-B-REPRESSING FACTOR-RELATED"/>
    <property type="match status" value="1"/>
</dbReference>
<feature type="compositionally biased region" description="Low complexity" evidence="1">
    <location>
        <begin position="614"/>
        <end position="639"/>
    </location>
</feature>
<keyword evidence="3" id="KW-1185">Reference proteome</keyword>
<dbReference type="VEuPathDB" id="AmoebaDB:NF0115470"/>
<dbReference type="PANTHER" id="PTHR16148:SF14">
    <property type="entry name" value="MYND-TYPE DOMAIN-CONTAINING PROTEIN"/>
    <property type="match status" value="1"/>
</dbReference>
<dbReference type="GeneID" id="68114146"/>
<feature type="region of interest" description="Disordered" evidence="1">
    <location>
        <begin position="1"/>
        <end position="153"/>
    </location>
</feature>
<dbReference type="VEuPathDB" id="AmoebaDB:NfTy_076290"/>
<feature type="compositionally biased region" description="Low complexity" evidence="1">
    <location>
        <begin position="110"/>
        <end position="120"/>
    </location>
</feature>
<dbReference type="VEuPathDB" id="AmoebaDB:FDP41_006928"/>
<dbReference type="EMBL" id="VFQX01000053">
    <property type="protein sequence ID" value="KAF0974318.1"/>
    <property type="molecule type" value="Genomic_DNA"/>
</dbReference>
<dbReference type="AlphaFoldDB" id="A0A6A5BJN8"/>
<evidence type="ECO:0000256" key="1">
    <source>
        <dbReference type="SAM" id="MobiDB-lite"/>
    </source>
</evidence>
<feature type="compositionally biased region" description="Polar residues" evidence="1">
    <location>
        <begin position="121"/>
        <end position="153"/>
    </location>
</feature>
<proteinExistence type="predicted"/>
<protein>
    <submittedName>
        <fullName evidence="2">Uncharacterized protein</fullName>
    </submittedName>
</protein>
<comment type="caution">
    <text evidence="2">The sequence shown here is derived from an EMBL/GenBank/DDBJ whole genome shotgun (WGS) entry which is preliminary data.</text>
</comment>
<feature type="compositionally biased region" description="Polar residues" evidence="1">
    <location>
        <begin position="927"/>
        <end position="938"/>
    </location>
</feature>
<feature type="region of interest" description="Disordered" evidence="1">
    <location>
        <begin position="856"/>
        <end position="883"/>
    </location>
</feature>
<evidence type="ECO:0000313" key="2">
    <source>
        <dbReference type="EMBL" id="KAF0974318.1"/>
    </source>
</evidence>
<feature type="region of interest" description="Disordered" evidence="1">
    <location>
        <begin position="908"/>
        <end position="938"/>
    </location>
</feature>
<evidence type="ECO:0000313" key="3">
    <source>
        <dbReference type="Proteomes" id="UP000444721"/>
    </source>
</evidence>
<feature type="region of interest" description="Disordered" evidence="1">
    <location>
        <begin position="595"/>
        <end position="639"/>
    </location>
</feature>
<organism evidence="2 3">
    <name type="scientific">Naegleria fowleri</name>
    <name type="common">Brain eating amoeba</name>
    <dbReference type="NCBI Taxonomy" id="5763"/>
    <lineage>
        <taxon>Eukaryota</taxon>
        <taxon>Discoba</taxon>
        <taxon>Heterolobosea</taxon>
        <taxon>Tetramitia</taxon>
        <taxon>Eutetramitia</taxon>
        <taxon>Vahlkampfiidae</taxon>
        <taxon>Naegleria</taxon>
    </lineage>
</organism>
<feature type="compositionally biased region" description="Low complexity" evidence="1">
    <location>
        <begin position="88"/>
        <end position="100"/>
    </location>
</feature>
<feature type="compositionally biased region" description="Low complexity" evidence="1">
    <location>
        <begin position="38"/>
        <end position="64"/>
    </location>
</feature>
<reference evidence="2 3" key="1">
    <citation type="journal article" date="2019" name="Sci. Rep.">
        <title>Nanopore sequencing improves the draft genome of the human pathogenic amoeba Naegleria fowleri.</title>
        <authorList>
            <person name="Liechti N."/>
            <person name="Schurch N."/>
            <person name="Bruggmann R."/>
            <person name="Wittwer M."/>
        </authorList>
    </citation>
    <scope>NUCLEOTIDE SEQUENCE [LARGE SCALE GENOMIC DNA]</scope>
    <source>
        <strain evidence="2 3">ATCC 30894</strain>
    </source>
</reference>
<dbReference type="RefSeq" id="XP_044559031.1">
    <property type="nucleotide sequence ID" value="XM_044710616.1"/>
</dbReference>
<name>A0A6A5BJN8_NAEFO</name>
<sequence length="938" mass="105884">MPGGSFLLASPKKKSALASMGTPTPTSSSHNIRPSQTLSPSPNNNILFNSNNNNNNKNKSSTTFSPPPPPRFSTPSTPLNGRNHQVPSNTNTINKTSSSSAFSNGGPKITNTTNSTTTTTPKSSAHPNHPNHSITTPKSKLIKGSTSTTHSGVLISTSPTSTKCLSNSALSSNARNAENYFEAVTHFLSANFQQAIQVLKEQPSKNLLTKLLSARCYHHMDEPKTSLAILMKLCHENTSVYSNSTTLNDVYVRSVLACAQICIMTCQLILFKILPRRFKLKALLPEELEMVRDSGQSNNDTSTKNGNYHNSLPLSVEKDYCHEYFENCTLLLVKAQRLLTLLKKHKIRTEQVFDVPLLPFSGSSGHNSLDAEIVTDQSLSKQIKTLKNHISFLGAIIHLRRYEYDYSQTHLSQCKNLLEKLEKKHTFLHTDMYVTLSRVCYIEEDYEQAHYYINKAERARTLFRDLLKTEVGALTGEPVMLLLDSSYHFDMFDHIQDLSSKILLSKYFEYRIVKRCEDKERLLDTLDDINLKRRQHDRRLHSSERFDRTKEFYAKLRKTVFKKYDASLLEEMTSWGLFSLVVKLAEILLEREEKQEHLQQGSEDDNGSNHDCENSSPPISSPGGHSSGSTSTSSTNGSSNCGNYVRAVNNVDNTVHTKHTYIFCLIKGLYLCKRFDKCLSTFVKYEKILVDNSNNSNNTIIVKIYNWIVDSYVALNINGYCPQLLTLKRIQEMVKFNLPHWKQHPEVLHVAIRFYKFLKQDELAATLRGRLLRAVYDEIHGGTSATSSSSICSSGSNMSNNTDANGSIVKYSHLCCQEFFEELLNTYLNRKVILLEGSSNNNNSTLTINVNDETISSRSTTTARKSNTNFSKQPSSSFTTPLNPIQFDDDLTLYSSFEDFAPKRAQLEKQKQRQALEELKRKREEQQASSVASKKNKL</sequence>
<feature type="compositionally biased region" description="Polar residues" evidence="1">
    <location>
        <begin position="21"/>
        <end position="37"/>
    </location>
</feature>